<dbReference type="OrthoDB" id="10413267at2759"/>
<gene>
    <name evidence="1" type="ORF">OIU79_015314</name>
</gene>
<protein>
    <submittedName>
        <fullName evidence="1">Uncharacterized protein</fullName>
    </submittedName>
</protein>
<evidence type="ECO:0000313" key="2">
    <source>
        <dbReference type="Proteomes" id="UP001151532"/>
    </source>
</evidence>
<comment type="caution">
    <text evidence="1">The sequence shown here is derived from an EMBL/GenBank/DDBJ whole genome shotgun (WGS) entry which is preliminary data.</text>
</comment>
<dbReference type="AlphaFoldDB" id="A0A9Q0PBZ6"/>
<accession>A0A9Q0PBZ6</accession>
<dbReference type="EMBL" id="JAPFFK010000019">
    <property type="protein sequence ID" value="KAJ6685222.1"/>
    <property type="molecule type" value="Genomic_DNA"/>
</dbReference>
<keyword evidence="2" id="KW-1185">Reference proteome</keyword>
<reference evidence="1" key="1">
    <citation type="submission" date="2022-11" db="EMBL/GenBank/DDBJ databases">
        <authorList>
            <person name="Hyden B.L."/>
            <person name="Feng K."/>
            <person name="Yates T."/>
            <person name="Jawdy S."/>
            <person name="Smart L.B."/>
            <person name="Muchero W."/>
        </authorList>
    </citation>
    <scope>NUCLEOTIDE SEQUENCE</scope>
    <source>
        <tissue evidence="1">Shoot tip</tissue>
    </source>
</reference>
<reference evidence="1" key="2">
    <citation type="journal article" date="2023" name="Int. J. Mol. Sci.">
        <title>De Novo Assembly and Annotation of 11 Diverse Shrub Willow (Salix) Genomes Reveals Novel Gene Organization in Sex-Linked Regions.</title>
        <authorList>
            <person name="Hyden B."/>
            <person name="Feng K."/>
            <person name="Yates T.B."/>
            <person name="Jawdy S."/>
            <person name="Cereghino C."/>
            <person name="Smart L.B."/>
            <person name="Muchero W."/>
        </authorList>
    </citation>
    <scope>NUCLEOTIDE SEQUENCE</scope>
    <source>
        <tissue evidence="1">Shoot tip</tissue>
    </source>
</reference>
<organism evidence="1 2">
    <name type="scientific">Salix purpurea</name>
    <name type="common">Purple osier willow</name>
    <dbReference type="NCBI Taxonomy" id="77065"/>
    <lineage>
        <taxon>Eukaryota</taxon>
        <taxon>Viridiplantae</taxon>
        <taxon>Streptophyta</taxon>
        <taxon>Embryophyta</taxon>
        <taxon>Tracheophyta</taxon>
        <taxon>Spermatophyta</taxon>
        <taxon>Magnoliopsida</taxon>
        <taxon>eudicotyledons</taxon>
        <taxon>Gunneridae</taxon>
        <taxon>Pentapetalae</taxon>
        <taxon>rosids</taxon>
        <taxon>fabids</taxon>
        <taxon>Malpighiales</taxon>
        <taxon>Salicaceae</taxon>
        <taxon>Saliceae</taxon>
        <taxon>Salix</taxon>
    </lineage>
</organism>
<evidence type="ECO:0000313" key="1">
    <source>
        <dbReference type="EMBL" id="KAJ6685222.1"/>
    </source>
</evidence>
<name>A0A9Q0PBZ6_SALPP</name>
<sequence>MVITVVNNQNELWFRVPAYPYHWAQRYYVPYASDADAIRQIINQDIAYVSSTALSTPVSKEMDFLSFQAPNFASGNYFSLNSAICLTYFLGIGET</sequence>
<proteinExistence type="predicted"/>
<dbReference type="Proteomes" id="UP001151532">
    <property type="component" value="Chromosome 2"/>
</dbReference>